<keyword evidence="2" id="KW-0732">Signal</keyword>
<dbReference type="CDD" id="cd01301">
    <property type="entry name" value="rDP_like"/>
    <property type="match status" value="1"/>
</dbReference>
<reference evidence="3 4" key="1">
    <citation type="submission" date="2019-08" db="EMBL/GenBank/DDBJ databases">
        <title>Genome of Aequorivita lipolytica Y10-2 (type strain).</title>
        <authorList>
            <person name="Bowman J.P."/>
        </authorList>
    </citation>
    <scope>NUCLEOTIDE SEQUENCE [LARGE SCALE GENOMIC DNA]</scope>
    <source>
        <strain evidence="3 4">Y10-2</strain>
    </source>
</reference>
<keyword evidence="4" id="KW-1185">Reference proteome</keyword>
<feature type="compositionally biased region" description="Polar residues" evidence="1">
    <location>
        <begin position="164"/>
        <end position="176"/>
    </location>
</feature>
<gene>
    <name evidence="3" type="ORF">ESV24_05240</name>
</gene>
<evidence type="ECO:0000256" key="2">
    <source>
        <dbReference type="SAM" id="SignalP"/>
    </source>
</evidence>
<dbReference type="GO" id="GO:0006508">
    <property type="term" value="P:proteolysis"/>
    <property type="evidence" value="ECO:0007669"/>
    <property type="project" value="InterPro"/>
</dbReference>
<name>A0A5C6YS46_9FLAO</name>
<accession>A0A5C6YS46</accession>
<dbReference type="PROSITE" id="PS00869">
    <property type="entry name" value="RENAL_DIPEPTIDASE_1"/>
    <property type="match status" value="1"/>
</dbReference>
<dbReference type="RefSeq" id="WP_111814700.1">
    <property type="nucleotide sequence ID" value="NZ_CBCRZQ010000002.1"/>
</dbReference>
<evidence type="ECO:0000256" key="1">
    <source>
        <dbReference type="SAM" id="MobiDB-lite"/>
    </source>
</evidence>
<dbReference type="PANTHER" id="PTHR10443:SF12">
    <property type="entry name" value="DIPEPTIDASE"/>
    <property type="match status" value="1"/>
</dbReference>
<dbReference type="PROSITE" id="PS51365">
    <property type="entry name" value="RENAL_DIPEPTIDASE_2"/>
    <property type="match status" value="1"/>
</dbReference>
<dbReference type="SUPFAM" id="SSF51556">
    <property type="entry name" value="Metallo-dependent hydrolases"/>
    <property type="match status" value="1"/>
</dbReference>
<feature type="signal peptide" evidence="2">
    <location>
        <begin position="1"/>
        <end position="18"/>
    </location>
</feature>
<dbReference type="PANTHER" id="PTHR10443">
    <property type="entry name" value="MICROSOMAL DIPEPTIDASE"/>
    <property type="match status" value="1"/>
</dbReference>
<sequence length="397" mass="44356">MKTKLLLFLSIATLQLSAQNYQKIHNKAILVDTHNDFLMQTMEKNFVFDTNLKGKTHSDLNRMKEGDVDVQFFSVFSDGDQSNPYAFANRQIDSLDAVIKRNPNKIVKVFNSKELLKVVKQKKIASLMGLEGGHQFENDLGKLEALYNRGVRYITLTWNNSTPWATSASDESSPNPSKGGGLNSEGKKGLTAFGKQVVQKMNSLGMMVDISHVGEQTFYDVITTTTKPIIASHSSVYTLCPHKRNLKDDQIKAIAKNGGVIQINFNSGFIDPSVDKRESAFLEKHKVEIDSLKKSGVHPFLAEAAMYQRYTDESEALRAPFDFVIQHIEYVIKLVGVDYVGIGSDFDGILLPPKQLDDVTDYPLITKVLVEKGYSEKDIDKILGGNLLRVLKANENN</sequence>
<comment type="caution">
    <text evidence="3">The sequence shown here is derived from an EMBL/GenBank/DDBJ whole genome shotgun (WGS) entry which is preliminary data.</text>
</comment>
<organism evidence="3 4">
    <name type="scientific">Aequorivita lipolytica</name>
    <dbReference type="NCBI Taxonomy" id="153267"/>
    <lineage>
        <taxon>Bacteria</taxon>
        <taxon>Pseudomonadati</taxon>
        <taxon>Bacteroidota</taxon>
        <taxon>Flavobacteriia</taxon>
        <taxon>Flavobacteriales</taxon>
        <taxon>Flavobacteriaceae</taxon>
        <taxon>Aequorivita</taxon>
    </lineage>
</organism>
<dbReference type="OrthoDB" id="9804920at2"/>
<dbReference type="Gene3D" id="3.20.20.140">
    <property type="entry name" value="Metal-dependent hydrolases"/>
    <property type="match status" value="1"/>
</dbReference>
<dbReference type="Proteomes" id="UP000321945">
    <property type="component" value="Unassembled WGS sequence"/>
</dbReference>
<dbReference type="InterPro" id="IPR000180">
    <property type="entry name" value="Dipep_AS"/>
</dbReference>
<dbReference type="AlphaFoldDB" id="A0A5C6YS46"/>
<dbReference type="InterPro" id="IPR032466">
    <property type="entry name" value="Metal_Hydrolase"/>
</dbReference>
<protein>
    <submittedName>
        <fullName evidence="3">Membrane dipeptidase</fullName>
    </submittedName>
</protein>
<dbReference type="GO" id="GO:0070573">
    <property type="term" value="F:metallodipeptidase activity"/>
    <property type="evidence" value="ECO:0007669"/>
    <property type="project" value="InterPro"/>
</dbReference>
<evidence type="ECO:0000313" key="4">
    <source>
        <dbReference type="Proteomes" id="UP000321945"/>
    </source>
</evidence>
<dbReference type="InterPro" id="IPR008257">
    <property type="entry name" value="Pept_M19"/>
</dbReference>
<proteinExistence type="predicted"/>
<feature type="region of interest" description="Disordered" evidence="1">
    <location>
        <begin position="164"/>
        <end position="186"/>
    </location>
</feature>
<dbReference type="EMBL" id="VORU01000003">
    <property type="protein sequence ID" value="TXD69845.1"/>
    <property type="molecule type" value="Genomic_DNA"/>
</dbReference>
<evidence type="ECO:0000313" key="3">
    <source>
        <dbReference type="EMBL" id="TXD69845.1"/>
    </source>
</evidence>
<feature type="chain" id="PRO_5022729721" evidence="2">
    <location>
        <begin position="19"/>
        <end position="397"/>
    </location>
</feature>
<dbReference type="Pfam" id="PF01244">
    <property type="entry name" value="Peptidase_M19"/>
    <property type="match status" value="1"/>
</dbReference>